<feature type="region of interest" description="Disordered" evidence="1">
    <location>
        <begin position="34"/>
        <end position="54"/>
    </location>
</feature>
<keyword evidence="4" id="KW-1185">Reference proteome</keyword>
<dbReference type="AlphaFoldDB" id="A0A420DH93"/>
<dbReference type="EMBL" id="RAQK01000002">
    <property type="protein sequence ID" value="RKE93577.1"/>
    <property type="molecule type" value="Genomic_DNA"/>
</dbReference>
<proteinExistence type="predicted"/>
<evidence type="ECO:0000256" key="1">
    <source>
        <dbReference type="SAM" id="MobiDB-lite"/>
    </source>
</evidence>
<reference evidence="3 4" key="1">
    <citation type="submission" date="2018-09" db="EMBL/GenBank/DDBJ databases">
        <title>Genomic Encyclopedia of Archaeal and Bacterial Type Strains, Phase II (KMG-II): from individual species to whole genera.</title>
        <authorList>
            <person name="Goeker M."/>
        </authorList>
    </citation>
    <scope>NUCLEOTIDE SEQUENCE [LARGE SCALE GENOMIC DNA]</scope>
    <source>
        <strain evidence="3 4">DSM 11458</strain>
    </source>
</reference>
<comment type="caution">
    <text evidence="3">The sequence shown here is derived from an EMBL/GenBank/DDBJ whole genome shotgun (WGS) entry which is preliminary data.</text>
</comment>
<dbReference type="Proteomes" id="UP000284407">
    <property type="component" value="Unassembled WGS sequence"/>
</dbReference>
<sequence length="130" mass="13485">MTLRGSTIALLKTFACAAFAFALVLLPPSASHASSNMHDSHHTVSDRADHSGMDHGAAAVTQPECGALASSDGKDHVGGKCCSGICSSVVLGEAATVFARQSTSGRYLPLNPQMNSVEQSGFLRPPQFLI</sequence>
<organism evidence="3 4">
    <name type="scientific">Sulfitobacter guttiformis</name>
    <dbReference type="NCBI Taxonomy" id="74349"/>
    <lineage>
        <taxon>Bacteria</taxon>
        <taxon>Pseudomonadati</taxon>
        <taxon>Pseudomonadota</taxon>
        <taxon>Alphaproteobacteria</taxon>
        <taxon>Rhodobacterales</taxon>
        <taxon>Roseobacteraceae</taxon>
        <taxon>Sulfitobacter</taxon>
    </lineage>
</organism>
<feature type="signal peptide" evidence="2">
    <location>
        <begin position="1"/>
        <end position="33"/>
    </location>
</feature>
<evidence type="ECO:0000256" key="2">
    <source>
        <dbReference type="SAM" id="SignalP"/>
    </source>
</evidence>
<keyword evidence="2" id="KW-0732">Signal</keyword>
<feature type="chain" id="PRO_5019123379" description="CopL family metal-binding regulatory protein" evidence="2">
    <location>
        <begin position="34"/>
        <end position="130"/>
    </location>
</feature>
<accession>A0A420DH93</accession>
<name>A0A420DH93_9RHOB</name>
<gene>
    <name evidence="3" type="ORF">C8N30_2650</name>
</gene>
<evidence type="ECO:0008006" key="5">
    <source>
        <dbReference type="Google" id="ProtNLM"/>
    </source>
</evidence>
<evidence type="ECO:0000313" key="3">
    <source>
        <dbReference type="EMBL" id="RKE93577.1"/>
    </source>
</evidence>
<protein>
    <recommendedName>
        <fullName evidence="5">CopL family metal-binding regulatory protein</fullName>
    </recommendedName>
</protein>
<feature type="compositionally biased region" description="Basic and acidic residues" evidence="1">
    <location>
        <begin position="38"/>
        <end position="53"/>
    </location>
</feature>
<evidence type="ECO:0000313" key="4">
    <source>
        <dbReference type="Proteomes" id="UP000284407"/>
    </source>
</evidence>